<evidence type="ECO:0000313" key="3">
    <source>
        <dbReference type="Proteomes" id="UP001309876"/>
    </source>
</evidence>
<feature type="region of interest" description="Disordered" evidence="1">
    <location>
        <begin position="122"/>
        <end position="184"/>
    </location>
</feature>
<organism evidence="2 3">
    <name type="scientific">Lithohypha guttulata</name>
    <dbReference type="NCBI Taxonomy" id="1690604"/>
    <lineage>
        <taxon>Eukaryota</taxon>
        <taxon>Fungi</taxon>
        <taxon>Dikarya</taxon>
        <taxon>Ascomycota</taxon>
        <taxon>Pezizomycotina</taxon>
        <taxon>Eurotiomycetes</taxon>
        <taxon>Chaetothyriomycetidae</taxon>
        <taxon>Chaetothyriales</taxon>
        <taxon>Trichomeriaceae</taxon>
        <taxon>Lithohypha</taxon>
    </lineage>
</organism>
<feature type="compositionally biased region" description="Polar residues" evidence="1">
    <location>
        <begin position="169"/>
        <end position="179"/>
    </location>
</feature>
<comment type="caution">
    <text evidence="2">The sequence shown here is derived from an EMBL/GenBank/DDBJ whole genome shotgun (WGS) entry which is preliminary data.</text>
</comment>
<keyword evidence="3" id="KW-1185">Reference proteome</keyword>
<dbReference type="AlphaFoldDB" id="A0AAN7Y5I5"/>
<sequence>MTNTSAVLQHLGVLDFWVDFAAEFTAAEDRLIRRGLTRFGFDTTYRDFTSHVSSLADLPASAFPQRDRARQALQEIRRILGQLTRVPSRESVEYLTECVGNLIKALPNPTPRAQQVYTSTIETQSTPALSNTIDQERPEPSQPSLPHYFSNPPRSNTADSIAADEPSSHQRPSRVSTQDAPAGHRVGKVTTWGRAKVLGGNIYTDEGMRIIRSGNFAPFQSSHVLGDLNAGEDSQIVIGDQFGGPGFFDRSNSAPPVPDVSSEPEHEPKVNRPKKRFTGLKMFPRN</sequence>
<evidence type="ECO:0000256" key="1">
    <source>
        <dbReference type="SAM" id="MobiDB-lite"/>
    </source>
</evidence>
<evidence type="ECO:0000313" key="2">
    <source>
        <dbReference type="EMBL" id="KAK5083653.1"/>
    </source>
</evidence>
<proteinExistence type="predicted"/>
<accession>A0AAN7Y5I5</accession>
<gene>
    <name evidence="2" type="ORF">LTR05_006157</name>
</gene>
<dbReference type="Proteomes" id="UP001309876">
    <property type="component" value="Unassembled WGS sequence"/>
</dbReference>
<reference evidence="2 3" key="1">
    <citation type="submission" date="2023-08" db="EMBL/GenBank/DDBJ databases">
        <title>Black Yeasts Isolated from many extreme environments.</title>
        <authorList>
            <person name="Coleine C."/>
            <person name="Stajich J.E."/>
            <person name="Selbmann L."/>
        </authorList>
    </citation>
    <scope>NUCLEOTIDE SEQUENCE [LARGE SCALE GENOMIC DNA]</scope>
    <source>
        <strain evidence="2 3">CCFEE 5910</strain>
    </source>
</reference>
<protein>
    <submittedName>
        <fullName evidence="2">Uncharacterized protein</fullName>
    </submittedName>
</protein>
<dbReference type="EMBL" id="JAVRRJ010000006">
    <property type="protein sequence ID" value="KAK5083653.1"/>
    <property type="molecule type" value="Genomic_DNA"/>
</dbReference>
<name>A0AAN7Y5I5_9EURO</name>
<feature type="compositionally biased region" description="Polar residues" evidence="1">
    <location>
        <begin position="122"/>
        <end position="133"/>
    </location>
</feature>
<feature type="region of interest" description="Disordered" evidence="1">
    <location>
        <begin position="245"/>
        <end position="286"/>
    </location>
</feature>